<feature type="transmembrane region" description="Helical" evidence="10">
    <location>
        <begin position="185"/>
        <end position="209"/>
    </location>
</feature>
<dbReference type="PANTHER" id="PTHR46065:SF3">
    <property type="entry name" value="FI20425P1"/>
    <property type="match status" value="1"/>
</dbReference>
<dbReference type="GO" id="GO:0016020">
    <property type="term" value="C:membrane"/>
    <property type="evidence" value="ECO:0007669"/>
    <property type="project" value="UniProtKB-SubCell"/>
</dbReference>
<dbReference type="Pfam" id="PF12906">
    <property type="entry name" value="RINGv"/>
    <property type="match status" value="1"/>
</dbReference>
<evidence type="ECO:0000256" key="1">
    <source>
        <dbReference type="ARBA" id="ARBA00004141"/>
    </source>
</evidence>
<organism evidence="12 13">
    <name type="scientific">Acanthocheilonema viteae</name>
    <name type="common">Filarial nematode worm</name>
    <name type="synonym">Dipetalonema viteae</name>
    <dbReference type="NCBI Taxonomy" id="6277"/>
    <lineage>
        <taxon>Eukaryota</taxon>
        <taxon>Metazoa</taxon>
        <taxon>Ecdysozoa</taxon>
        <taxon>Nematoda</taxon>
        <taxon>Chromadorea</taxon>
        <taxon>Rhabditida</taxon>
        <taxon>Spirurina</taxon>
        <taxon>Spiruromorpha</taxon>
        <taxon>Filarioidea</taxon>
        <taxon>Onchocercidae</taxon>
        <taxon>Acanthocheilonema</taxon>
    </lineage>
</organism>
<evidence type="ECO:0000256" key="10">
    <source>
        <dbReference type="SAM" id="Phobius"/>
    </source>
</evidence>
<evidence type="ECO:0000256" key="6">
    <source>
        <dbReference type="ARBA" id="ARBA00022786"/>
    </source>
</evidence>
<proteinExistence type="predicted"/>
<dbReference type="STRING" id="6277.A0A498SK24"/>
<evidence type="ECO:0000256" key="5">
    <source>
        <dbReference type="ARBA" id="ARBA00022771"/>
    </source>
</evidence>
<feature type="domain" description="RING-CH-type" evidence="11">
    <location>
        <begin position="99"/>
        <end position="165"/>
    </location>
</feature>
<sequence length="300" mass="35012">MMEDRLSELTKKYCHDDRRFSDDCHYALYIRTLDHRWNVSNIEVPYNRCGNFSDIGTFCEICTGNPFVNGTCPKITEQRAGSSTLHSITVTDCSTLSPNEATIERFCRICHSFASSGDPFISPCRCTGSLKYVHISCLLHWLTICAHKLKRPAICELCLYKYRLRNTVDWQNLRLPSISRYDLRYLIIFIIAVALMLLSSITSLICFCIEKNLKKNDTMEGSPEAIVKRSGDWETLLNSSTLLSALLFFTNTSLIRYLYRLWINNQNWMIEEYRPSRDQRYCHKMEQLRRRLNGKNNTFT</sequence>
<dbReference type="SMART" id="SM00744">
    <property type="entry name" value="RINGv"/>
    <property type="match status" value="1"/>
</dbReference>
<dbReference type="GO" id="GO:0016740">
    <property type="term" value="F:transferase activity"/>
    <property type="evidence" value="ECO:0007669"/>
    <property type="project" value="UniProtKB-KW"/>
</dbReference>
<keyword evidence="8 10" id="KW-1133">Transmembrane helix</keyword>
<keyword evidence="5" id="KW-0863">Zinc-finger</keyword>
<evidence type="ECO:0000256" key="4">
    <source>
        <dbReference type="ARBA" id="ARBA00022723"/>
    </source>
</evidence>
<dbReference type="PANTHER" id="PTHR46065">
    <property type="entry name" value="E3 UBIQUITIN-PROTEIN LIGASE MARCH 2/3 FAMILY MEMBER"/>
    <property type="match status" value="1"/>
</dbReference>
<evidence type="ECO:0000256" key="8">
    <source>
        <dbReference type="ARBA" id="ARBA00022989"/>
    </source>
</evidence>
<keyword evidence="13" id="KW-1185">Reference proteome</keyword>
<dbReference type="AlphaFoldDB" id="A0A498SK24"/>
<accession>A0A498SK24</accession>
<dbReference type="Gene3D" id="3.30.40.10">
    <property type="entry name" value="Zinc/RING finger domain, C3HC4 (zinc finger)"/>
    <property type="match status" value="1"/>
</dbReference>
<evidence type="ECO:0000256" key="7">
    <source>
        <dbReference type="ARBA" id="ARBA00022833"/>
    </source>
</evidence>
<evidence type="ECO:0000256" key="3">
    <source>
        <dbReference type="ARBA" id="ARBA00022692"/>
    </source>
</evidence>
<dbReference type="PROSITE" id="PS51292">
    <property type="entry name" value="ZF_RING_CH"/>
    <property type="match status" value="1"/>
</dbReference>
<keyword evidence="7" id="KW-0862">Zinc</keyword>
<reference evidence="12 13" key="1">
    <citation type="submission" date="2018-08" db="EMBL/GenBank/DDBJ databases">
        <authorList>
            <person name="Laetsch R D."/>
            <person name="Stevens L."/>
            <person name="Kumar S."/>
            <person name="Blaxter L. M."/>
        </authorList>
    </citation>
    <scope>NUCLEOTIDE SEQUENCE [LARGE SCALE GENOMIC DNA]</scope>
</reference>
<evidence type="ECO:0000313" key="13">
    <source>
        <dbReference type="Proteomes" id="UP000276991"/>
    </source>
</evidence>
<dbReference type="OrthoDB" id="5807876at2759"/>
<dbReference type="InterPro" id="IPR011016">
    <property type="entry name" value="Znf_RING-CH"/>
</dbReference>
<dbReference type="InterPro" id="IPR013083">
    <property type="entry name" value="Znf_RING/FYVE/PHD"/>
</dbReference>
<keyword evidence="3 10" id="KW-0812">Transmembrane</keyword>
<evidence type="ECO:0000256" key="9">
    <source>
        <dbReference type="ARBA" id="ARBA00023136"/>
    </source>
</evidence>
<dbReference type="GO" id="GO:0008270">
    <property type="term" value="F:zinc ion binding"/>
    <property type="evidence" value="ECO:0007669"/>
    <property type="project" value="UniProtKB-KW"/>
</dbReference>
<dbReference type="CDD" id="cd16495">
    <property type="entry name" value="RING_CH-C4HC3_MARCH"/>
    <property type="match status" value="1"/>
</dbReference>
<keyword evidence="4" id="KW-0479">Metal-binding</keyword>
<evidence type="ECO:0000256" key="2">
    <source>
        <dbReference type="ARBA" id="ARBA00022679"/>
    </source>
</evidence>
<comment type="subcellular location">
    <subcellularLocation>
        <location evidence="1">Membrane</location>
        <topology evidence="1">Multi-pass membrane protein</topology>
    </subcellularLocation>
</comment>
<keyword evidence="6" id="KW-0833">Ubl conjugation pathway</keyword>
<name>A0A498SK24_ACAVI</name>
<dbReference type="Proteomes" id="UP000276991">
    <property type="component" value="Unassembled WGS sequence"/>
</dbReference>
<protein>
    <recommendedName>
        <fullName evidence="11">RING-CH-type domain-containing protein</fullName>
    </recommendedName>
</protein>
<evidence type="ECO:0000313" key="12">
    <source>
        <dbReference type="EMBL" id="VBB32643.1"/>
    </source>
</evidence>
<evidence type="ECO:0000259" key="11">
    <source>
        <dbReference type="PROSITE" id="PS51292"/>
    </source>
</evidence>
<keyword evidence="2" id="KW-0808">Transferase</keyword>
<gene>
    <name evidence="12" type="ORF">NAV_LOCUS7434</name>
</gene>
<keyword evidence="9 10" id="KW-0472">Membrane</keyword>
<dbReference type="EMBL" id="UPTC01001840">
    <property type="protein sequence ID" value="VBB32643.1"/>
    <property type="molecule type" value="Genomic_DNA"/>
</dbReference>
<dbReference type="SUPFAM" id="SSF57850">
    <property type="entry name" value="RING/U-box"/>
    <property type="match status" value="1"/>
</dbReference>